<accession>A0A239DG68</accession>
<comment type="similarity">
    <text evidence="4 14 15">Belongs to the prokaryotic pantothenate kinase family.</text>
</comment>
<dbReference type="PIRSF" id="PIRSF000545">
    <property type="entry name" value="Pantothenate_kin"/>
    <property type="match status" value="1"/>
</dbReference>
<dbReference type="GO" id="GO:0005737">
    <property type="term" value="C:cytoplasm"/>
    <property type="evidence" value="ECO:0007669"/>
    <property type="project" value="UniProtKB-SubCell"/>
</dbReference>
<proteinExistence type="inferred from homology"/>
<keyword evidence="10 14" id="KW-0418">Kinase</keyword>
<evidence type="ECO:0000256" key="10">
    <source>
        <dbReference type="ARBA" id="ARBA00022777"/>
    </source>
</evidence>
<protein>
    <recommendedName>
        <fullName evidence="6 14">Pantothenate kinase</fullName>
        <ecNumber evidence="5 14">2.7.1.33</ecNumber>
    </recommendedName>
    <alternativeName>
        <fullName evidence="13 14">Pantothenic acid kinase</fullName>
    </alternativeName>
</protein>
<dbReference type="InterPro" id="IPR006083">
    <property type="entry name" value="PRK/URK"/>
</dbReference>
<sequence>MDGVTAGTRPSISPYAAFDRDAWRALAGSRTLPLDEADLRALRSLGDRIDLDEVATVYLPLAELLGLHVTASQRLWAAQNRFLGDTTAKVPYVIAVAGSVAVGKSTTARLLQTLLAAGPGSPRVDLVTTDGFLWPNAVLEARGLLTRKGFPESYDRRALVRFLADVKSGRGQVSAPVYSHQSYDVVPGQRQTVDRPDILVLEGLNVLQAGRRDDGRVPEVFLSDFFDFSVYVDAAETDVQQWYVDRFLALRRTAFADTSAYFHRYADLSDDDARATALSIWAAVNGPNLRQNIAPTRSRARLVLQKSAGHSVRRILLRKL</sequence>
<dbReference type="GO" id="GO:0015937">
    <property type="term" value="P:coenzyme A biosynthetic process"/>
    <property type="evidence" value="ECO:0007669"/>
    <property type="project" value="UniProtKB-UniRule"/>
</dbReference>
<evidence type="ECO:0000256" key="2">
    <source>
        <dbReference type="ARBA" id="ARBA00004496"/>
    </source>
</evidence>
<evidence type="ECO:0000259" key="16">
    <source>
        <dbReference type="Pfam" id="PF00485"/>
    </source>
</evidence>
<evidence type="ECO:0000256" key="3">
    <source>
        <dbReference type="ARBA" id="ARBA00005225"/>
    </source>
</evidence>
<keyword evidence="8 14" id="KW-0808">Transferase</keyword>
<keyword evidence="18" id="KW-1185">Reference proteome</keyword>
<evidence type="ECO:0000256" key="15">
    <source>
        <dbReference type="RuleBase" id="RU003530"/>
    </source>
</evidence>
<feature type="binding site" evidence="14">
    <location>
        <begin position="98"/>
        <end position="105"/>
    </location>
    <ligand>
        <name>ATP</name>
        <dbReference type="ChEBI" id="CHEBI:30616"/>
    </ligand>
</feature>
<name>A0A239DG68_9ACTN</name>
<gene>
    <name evidence="14" type="primary">coaA</name>
    <name evidence="17" type="ORF">SAMN04488107_2139</name>
</gene>
<keyword evidence="11 14" id="KW-0067">ATP-binding</keyword>
<evidence type="ECO:0000256" key="12">
    <source>
        <dbReference type="ARBA" id="ARBA00022993"/>
    </source>
</evidence>
<dbReference type="PANTHER" id="PTHR10285">
    <property type="entry name" value="URIDINE KINASE"/>
    <property type="match status" value="1"/>
</dbReference>
<keyword evidence="9 14" id="KW-0547">Nucleotide-binding</keyword>
<dbReference type="NCBIfam" id="TIGR00554">
    <property type="entry name" value="panK_bact"/>
    <property type="match status" value="1"/>
</dbReference>
<dbReference type="OrthoDB" id="1550976at2"/>
<dbReference type="InterPro" id="IPR027417">
    <property type="entry name" value="P-loop_NTPase"/>
</dbReference>
<comment type="pathway">
    <text evidence="3 14 15">Cofactor biosynthesis; coenzyme A biosynthesis; CoA from (R)-pantothenate: step 1/5.</text>
</comment>
<dbReference type="UniPathway" id="UPA00241">
    <property type="reaction ID" value="UER00352"/>
</dbReference>
<evidence type="ECO:0000256" key="9">
    <source>
        <dbReference type="ARBA" id="ARBA00022741"/>
    </source>
</evidence>
<dbReference type="GO" id="GO:0004594">
    <property type="term" value="F:pantothenate kinase activity"/>
    <property type="evidence" value="ECO:0007669"/>
    <property type="project" value="UniProtKB-UniRule"/>
</dbReference>
<evidence type="ECO:0000256" key="1">
    <source>
        <dbReference type="ARBA" id="ARBA00001206"/>
    </source>
</evidence>
<dbReference type="HAMAP" id="MF_00215">
    <property type="entry name" value="Pantothen_kinase_1"/>
    <property type="match status" value="1"/>
</dbReference>
<dbReference type="AlphaFoldDB" id="A0A239DG68"/>
<evidence type="ECO:0000256" key="7">
    <source>
        <dbReference type="ARBA" id="ARBA00022490"/>
    </source>
</evidence>
<dbReference type="GO" id="GO:0005524">
    <property type="term" value="F:ATP binding"/>
    <property type="evidence" value="ECO:0007669"/>
    <property type="project" value="UniProtKB-UniRule"/>
</dbReference>
<keyword evidence="12 14" id="KW-0173">Coenzyme A biosynthesis</keyword>
<evidence type="ECO:0000256" key="6">
    <source>
        <dbReference type="ARBA" id="ARBA00015080"/>
    </source>
</evidence>
<evidence type="ECO:0000313" key="18">
    <source>
        <dbReference type="Proteomes" id="UP000198386"/>
    </source>
</evidence>
<dbReference type="Proteomes" id="UP000198386">
    <property type="component" value="Unassembled WGS sequence"/>
</dbReference>
<evidence type="ECO:0000256" key="13">
    <source>
        <dbReference type="ARBA" id="ARBA00032866"/>
    </source>
</evidence>
<evidence type="ECO:0000256" key="4">
    <source>
        <dbReference type="ARBA" id="ARBA00006087"/>
    </source>
</evidence>
<dbReference type="EC" id="2.7.1.33" evidence="5 14"/>
<keyword evidence="7 14" id="KW-0963">Cytoplasm</keyword>
<organism evidence="17 18">
    <name type="scientific">Geodermatophilus saharensis</name>
    <dbReference type="NCBI Taxonomy" id="1137994"/>
    <lineage>
        <taxon>Bacteria</taxon>
        <taxon>Bacillati</taxon>
        <taxon>Actinomycetota</taxon>
        <taxon>Actinomycetes</taxon>
        <taxon>Geodermatophilales</taxon>
        <taxon>Geodermatophilaceae</taxon>
        <taxon>Geodermatophilus</taxon>
    </lineage>
</organism>
<comment type="subcellular location">
    <subcellularLocation>
        <location evidence="2 14 15">Cytoplasm</location>
    </subcellularLocation>
</comment>
<comment type="catalytic activity">
    <reaction evidence="1 14 15">
        <text>(R)-pantothenate + ATP = (R)-4'-phosphopantothenate + ADP + H(+)</text>
        <dbReference type="Rhea" id="RHEA:16373"/>
        <dbReference type="ChEBI" id="CHEBI:10986"/>
        <dbReference type="ChEBI" id="CHEBI:15378"/>
        <dbReference type="ChEBI" id="CHEBI:29032"/>
        <dbReference type="ChEBI" id="CHEBI:30616"/>
        <dbReference type="ChEBI" id="CHEBI:456216"/>
        <dbReference type="EC" id="2.7.1.33"/>
    </reaction>
</comment>
<feature type="domain" description="Phosphoribulokinase/uridine kinase" evidence="16">
    <location>
        <begin position="93"/>
        <end position="236"/>
    </location>
</feature>
<evidence type="ECO:0000313" key="17">
    <source>
        <dbReference type="EMBL" id="SNS30834.1"/>
    </source>
</evidence>
<dbReference type="RefSeq" id="WP_089404048.1">
    <property type="nucleotide sequence ID" value="NZ_FZOH01000003.1"/>
</dbReference>
<dbReference type="Pfam" id="PF00485">
    <property type="entry name" value="PRK"/>
    <property type="match status" value="1"/>
</dbReference>
<dbReference type="SUPFAM" id="SSF52540">
    <property type="entry name" value="P-loop containing nucleoside triphosphate hydrolases"/>
    <property type="match status" value="1"/>
</dbReference>
<reference evidence="18" key="1">
    <citation type="submission" date="2017-06" db="EMBL/GenBank/DDBJ databases">
        <authorList>
            <person name="Varghese N."/>
            <person name="Submissions S."/>
        </authorList>
    </citation>
    <scope>NUCLEOTIDE SEQUENCE [LARGE SCALE GENOMIC DNA]</scope>
    <source>
        <strain evidence="18">DSM 45423</strain>
    </source>
</reference>
<evidence type="ECO:0000256" key="11">
    <source>
        <dbReference type="ARBA" id="ARBA00022840"/>
    </source>
</evidence>
<dbReference type="EMBL" id="FZOH01000003">
    <property type="protein sequence ID" value="SNS30834.1"/>
    <property type="molecule type" value="Genomic_DNA"/>
</dbReference>
<evidence type="ECO:0000256" key="8">
    <source>
        <dbReference type="ARBA" id="ARBA00022679"/>
    </source>
</evidence>
<evidence type="ECO:0000256" key="14">
    <source>
        <dbReference type="HAMAP-Rule" id="MF_00215"/>
    </source>
</evidence>
<evidence type="ECO:0000256" key="5">
    <source>
        <dbReference type="ARBA" id="ARBA00012102"/>
    </source>
</evidence>
<dbReference type="CDD" id="cd02025">
    <property type="entry name" value="PanK"/>
    <property type="match status" value="1"/>
</dbReference>
<dbReference type="InterPro" id="IPR004566">
    <property type="entry name" value="PanK"/>
</dbReference>
<dbReference type="Gene3D" id="3.40.50.300">
    <property type="entry name" value="P-loop containing nucleotide triphosphate hydrolases"/>
    <property type="match status" value="1"/>
</dbReference>